<gene>
    <name evidence="2" type="ORF">C1I92_26875</name>
</gene>
<dbReference type="EMBL" id="POTW01000093">
    <property type="protein sequence ID" value="PZF80313.1"/>
    <property type="molecule type" value="Genomic_DNA"/>
</dbReference>
<protein>
    <submittedName>
        <fullName evidence="2">Uncharacterized protein</fullName>
    </submittedName>
</protein>
<keyword evidence="3" id="KW-1185">Reference proteome</keyword>
<proteinExistence type="predicted"/>
<reference evidence="2 3" key="1">
    <citation type="submission" date="2018-01" db="EMBL/GenBank/DDBJ databases">
        <title>Draft genome sequence of Jiangella sp. GTF31.</title>
        <authorList>
            <person name="Sahin N."/>
            <person name="Ay H."/>
            <person name="Saygin H."/>
        </authorList>
    </citation>
    <scope>NUCLEOTIDE SEQUENCE [LARGE SCALE GENOMIC DNA]</scope>
    <source>
        <strain evidence="2 3">GTF31</strain>
    </source>
</reference>
<dbReference type="Proteomes" id="UP000248764">
    <property type="component" value="Unassembled WGS sequence"/>
</dbReference>
<name>A0A2W2CJA5_9ACTN</name>
<evidence type="ECO:0000256" key="1">
    <source>
        <dbReference type="SAM" id="MobiDB-lite"/>
    </source>
</evidence>
<accession>A0A2W2CJA5</accession>
<comment type="caution">
    <text evidence="2">The sequence shown here is derived from an EMBL/GenBank/DDBJ whole genome shotgun (WGS) entry which is preliminary data.</text>
</comment>
<feature type="compositionally biased region" description="Low complexity" evidence="1">
    <location>
        <begin position="52"/>
        <end position="63"/>
    </location>
</feature>
<sequence>MTDPTHKAVTEPGTSADHAGQTLITRDHEVIRRWAESRDATPIGNADGTTVAPPGTLGLALPGDPGGDGLSWEQWFESFDRHDLRFAYRETEADGTASTFWAIDASGNEEG</sequence>
<dbReference type="AlphaFoldDB" id="A0A2W2CJA5"/>
<organism evidence="2 3">
    <name type="scientific">Jiangella anatolica</name>
    <dbReference type="NCBI Taxonomy" id="2670374"/>
    <lineage>
        <taxon>Bacteria</taxon>
        <taxon>Bacillati</taxon>
        <taxon>Actinomycetota</taxon>
        <taxon>Actinomycetes</taxon>
        <taxon>Jiangellales</taxon>
        <taxon>Jiangellaceae</taxon>
        <taxon>Jiangella</taxon>
    </lineage>
</organism>
<evidence type="ECO:0000313" key="2">
    <source>
        <dbReference type="EMBL" id="PZF80313.1"/>
    </source>
</evidence>
<feature type="region of interest" description="Disordered" evidence="1">
    <location>
        <begin position="36"/>
        <end position="66"/>
    </location>
</feature>
<evidence type="ECO:0000313" key="3">
    <source>
        <dbReference type="Proteomes" id="UP000248764"/>
    </source>
</evidence>
<dbReference type="RefSeq" id="WP_111257703.1">
    <property type="nucleotide sequence ID" value="NZ_POTW01000093.1"/>
</dbReference>
<feature type="region of interest" description="Disordered" evidence="1">
    <location>
        <begin position="1"/>
        <end position="22"/>
    </location>
</feature>